<comment type="caution">
    <text evidence="1">The sequence shown here is derived from an EMBL/GenBank/DDBJ whole genome shotgun (WGS) entry which is preliminary data.</text>
</comment>
<organism evidence="1 2">
    <name type="scientific">Roridomyces roridus</name>
    <dbReference type="NCBI Taxonomy" id="1738132"/>
    <lineage>
        <taxon>Eukaryota</taxon>
        <taxon>Fungi</taxon>
        <taxon>Dikarya</taxon>
        <taxon>Basidiomycota</taxon>
        <taxon>Agaricomycotina</taxon>
        <taxon>Agaricomycetes</taxon>
        <taxon>Agaricomycetidae</taxon>
        <taxon>Agaricales</taxon>
        <taxon>Marasmiineae</taxon>
        <taxon>Mycenaceae</taxon>
        <taxon>Roridomyces</taxon>
    </lineage>
</organism>
<dbReference type="EMBL" id="JARKIF010000025">
    <property type="protein sequence ID" value="KAJ7614773.1"/>
    <property type="molecule type" value="Genomic_DNA"/>
</dbReference>
<dbReference type="Proteomes" id="UP001221142">
    <property type="component" value="Unassembled WGS sequence"/>
</dbReference>
<proteinExistence type="predicted"/>
<accession>A0AAD7B9G9</accession>
<gene>
    <name evidence="1" type="ORF">FB45DRAFT_873647</name>
</gene>
<evidence type="ECO:0000313" key="2">
    <source>
        <dbReference type="Proteomes" id="UP001221142"/>
    </source>
</evidence>
<keyword evidence="2" id="KW-1185">Reference proteome</keyword>
<reference evidence="1" key="1">
    <citation type="submission" date="2023-03" db="EMBL/GenBank/DDBJ databases">
        <title>Massive genome expansion in bonnet fungi (Mycena s.s.) driven by repeated elements and novel gene families across ecological guilds.</title>
        <authorList>
            <consortium name="Lawrence Berkeley National Laboratory"/>
            <person name="Harder C.B."/>
            <person name="Miyauchi S."/>
            <person name="Viragh M."/>
            <person name="Kuo A."/>
            <person name="Thoen E."/>
            <person name="Andreopoulos B."/>
            <person name="Lu D."/>
            <person name="Skrede I."/>
            <person name="Drula E."/>
            <person name="Henrissat B."/>
            <person name="Morin E."/>
            <person name="Kohler A."/>
            <person name="Barry K."/>
            <person name="LaButti K."/>
            <person name="Morin E."/>
            <person name="Salamov A."/>
            <person name="Lipzen A."/>
            <person name="Mereny Z."/>
            <person name="Hegedus B."/>
            <person name="Baldrian P."/>
            <person name="Stursova M."/>
            <person name="Weitz H."/>
            <person name="Taylor A."/>
            <person name="Grigoriev I.V."/>
            <person name="Nagy L.G."/>
            <person name="Martin F."/>
            <person name="Kauserud H."/>
        </authorList>
    </citation>
    <scope>NUCLEOTIDE SEQUENCE</scope>
    <source>
        <strain evidence="1">9284</strain>
    </source>
</reference>
<sequence>MASPFYPVDPNGDSRVPLQVLGTDYIWRCPTWTFVRNWVAKGGTAHVGMLTTIASRRGRYDQDDIFVFGTALTTEMQARYKAFLASADPNEPGLDEWVPATATDVHIKQCGVLTTVDGEVPVLACDPSFWGQAAFRCASSICEMRTCLFRTHSVAIAFVRLGRASLQQ</sequence>
<dbReference type="AlphaFoldDB" id="A0AAD7B9G9"/>
<name>A0AAD7B9G9_9AGAR</name>
<protein>
    <submittedName>
        <fullName evidence="1">Uncharacterized protein</fullName>
    </submittedName>
</protein>
<evidence type="ECO:0000313" key="1">
    <source>
        <dbReference type="EMBL" id="KAJ7614773.1"/>
    </source>
</evidence>